<evidence type="ECO:0000313" key="2">
    <source>
        <dbReference type="EMBL" id="ABK54388.1"/>
    </source>
</evidence>
<reference evidence="2 3" key="1">
    <citation type="journal article" date="1988" name="J. Mol. Biol.">
        <title>Structure of the ends of the coliphage N4 genome.</title>
        <authorList>
            <person name="Ohmori H."/>
            <person name="Haynes L.L."/>
            <person name="Rothman-Denes L.B."/>
        </authorList>
    </citation>
    <scope>NUCLEOTIDE SEQUENCE [LARGE SCALE GENOMIC DNA]</scope>
</reference>
<keyword evidence="1" id="KW-0472">Membrane</keyword>
<feature type="transmembrane region" description="Helical" evidence="1">
    <location>
        <begin position="35"/>
        <end position="56"/>
    </location>
</feature>
<sequence>MFKFLDLIWAVILLVATGFVYGFLLPSMVSALDSIIVVMGLIVCIVWPLIVGRIVYLTVKKRMRRKHV</sequence>
<dbReference type="Proteomes" id="UP000001789">
    <property type="component" value="Segment"/>
</dbReference>
<protein>
    <submittedName>
        <fullName evidence="2">Gp19</fullName>
    </submittedName>
</protein>
<keyword evidence="1" id="KW-1133">Transmembrane helix</keyword>
<organism evidence="2 3">
    <name type="scientific">Enterobacteria phage N4</name>
    <name type="common">Bacteriophage N4</name>
    <dbReference type="NCBI Taxonomy" id="2886925"/>
    <lineage>
        <taxon>Viruses</taxon>
        <taxon>Duplodnaviria</taxon>
        <taxon>Heunggongvirae</taxon>
        <taxon>Uroviricota</taxon>
        <taxon>Caudoviricetes</taxon>
        <taxon>Schitoviridae</taxon>
        <taxon>Enquatrovirinae</taxon>
        <taxon>Enquatrovirus</taxon>
        <taxon>Enquatrovirus N4</taxon>
    </lineage>
</organism>
<accession>A0MZA9</accession>
<dbReference type="KEGG" id="vg:5075680"/>
<keyword evidence="1" id="KW-0812">Transmembrane</keyword>
<organismHost>
    <name type="scientific">Escherichia coli</name>
    <dbReference type="NCBI Taxonomy" id="562"/>
</organismHost>
<evidence type="ECO:0000256" key="1">
    <source>
        <dbReference type="SAM" id="Phobius"/>
    </source>
</evidence>
<feature type="transmembrane region" description="Helical" evidence="1">
    <location>
        <begin position="7"/>
        <end position="29"/>
    </location>
</feature>
<reference evidence="2 3" key="3">
    <citation type="journal article" date="1995" name="J. Mol. Biol.">
        <title>The bacteriophage N4-coded single-stranded DNA-binding protein (N4SSB) is the transcriptional activator of Escherichia coli RNA polymerase at N4 late promoters.</title>
        <authorList>
            <person name="Cho N.Y."/>
            <person name="Choi M."/>
            <person name="Rothman-Denes L.B."/>
        </authorList>
    </citation>
    <scope>NUCLEOTIDE SEQUENCE [LARGE SCALE GENOMIC DNA]</scope>
</reference>
<name>A0MZA9_BPN4</name>
<reference evidence="2 3" key="4">
    <citation type="journal article" date="2002" name="J. Bacteriol.">
        <title>N4 RNA polymerase II, a heterodimeric RNA polymerase with homology to the single-subunit family of RNA polymerases.</title>
        <authorList>
            <person name="Willis S.H."/>
            <person name="Kazmierczak K.M."/>
            <person name="Carter R.H."/>
            <person name="Rothman-Denes L.B."/>
        </authorList>
    </citation>
    <scope>NUCLEOTIDE SEQUENCE [LARGE SCALE GENOMIC DNA]</scope>
</reference>
<evidence type="ECO:0000313" key="3">
    <source>
        <dbReference type="Proteomes" id="UP000001789"/>
    </source>
</evidence>
<reference evidence="2 3" key="2">
    <citation type="journal article" date="1995" name="J. Biol. Chem.">
        <title>Identification, cloning, and characterization of the bacteriophage N4 gene encoding the single-stranded DNA-binding protein. A protein required for phage replication, recombination, and late transcription.</title>
        <authorList>
            <person name="Choi M."/>
            <person name="Miller A."/>
            <person name="Cho N.Y."/>
            <person name="Rothman-Denes L.B."/>
        </authorList>
    </citation>
    <scope>NUCLEOTIDE SEQUENCE [LARGE SCALE GENOMIC DNA]</scope>
</reference>
<dbReference type="EMBL" id="EF056009">
    <property type="protein sequence ID" value="ABK54388.1"/>
    <property type="molecule type" value="Genomic_DNA"/>
</dbReference>
<dbReference type="GeneID" id="5075680"/>
<reference evidence="3" key="5">
    <citation type="submission" date="2006-11" db="EMBL/GenBank/DDBJ databases">
        <title>Genome sequence and analysis of bacteriophage N4.</title>
        <authorList>
            <person name="Hendrix R.W."/>
            <person name="Rothman-Denes L."/>
            <person name="Hatfull G.F."/>
            <person name="Lawrence J.G."/>
            <person name="Pedulla M."/>
        </authorList>
    </citation>
    <scope>NUCLEOTIDE SEQUENCE [LARGE SCALE GENOMIC DNA]</scope>
</reference>
<proteinExistence type="predicted"/>
<dbReference type="RefSeq" id="YP_950497.1">
    <property type="nucleotide sequence ID" value="NC_008720.1"/>
</dbReference>
<keyword evidence="3" id="KW-1185">Reference proteome</keyword>